<evidence type="ECO:0000313" key="6">
    <source>
        <dbReference type="Proteomes" id="UP000261560"/>
    </source>
</evidence>
<dbReference type="GO" id="GO:0006954">
    <property type="term" value="P:inflammatory response"/>
    <property type="evidence" value="ECO:0007669"/>
    <property type="project" value="InterPro"/>
</dbReference>
<keyword evidence="3" id="KW-1015">Disulfide bond</keyword>
<dbReference type="STRING" id="30732.ENSOMEP00000013002"/>
<dbReference type="PaxDb" id="30732-ENSOMEP00000013002"/>
<dbReference type="OMA" id="CCAFANR"/>
<feature type="domain" description="Anaphylatoxin-like" evidence="4">
    <location>
        <begin position="21"/>
        <end position="56"/>
    </location>
</feature>
<comment type="subcellular location">
    <subcellularLocation>
        <location evidence="1">Secreted</location>
    </subcellularLocation>
</comment>
<dbReference type="GO" id="GO:0006956">
    <property type="term" value="P:complement activation"/>
    <property type="evidence" value="ECO:0007669"/>
    <property type="project" value="InterPro"/>
</dbReference>
<keyword evidence="2" id="KW-0964">Secreted</keyword>
<dbReference type="SMART" id="SM00104">
    <property type="entry name" value="ANATO"/>
    <property type="match status" value="1"/>
</dbReference>
<evidence type="ECO:0000313" key="5">
    <source>
        <dbReference type="Ensembl" id="ENSOMEP00000013002.1"/>
    </source>
</evidence>
<dbReference type="PROSITE" id="PS01177">
    <property type="entry name" value="ANAPHYLATOXIN_1"/>
    <property type="match status" value="1"/>
</dbReference>
<dbReference type="CDD" id="cd00017">
    <property type="entry name" value="ANATO"/>
    <property type="match status" value="1"/>
</dbReference>
<organism evidence="5 6">
    <name type="scientific">Oryzias melastigma</name>
    <name type="common">Marine medaka</name>
    <dbReference type="NCBI Taxonomy" id="30732"/>
    <lineage>
        <taxon>Eukaryota</taxon>
        <taxon>Metazoa</taxon>
        <taxon>Chordata</taxon>
        <taxon>Craniata</taxon>
        <taxon>Vertebrata</taxon>
        <taxon>Euteleostomi</taxon>
        <taxon>Actinopterygii</taxon>
        <taxon>Neopterygii</taxon>
        <taxon>Teleostei</taxon>
        <taxon>Neoteleostei</taxon>
        <taxon>Acanthomorphata</taxon>
        <taxon>Ovalentaria</taxon>
        <taxon>Atherinomorphae</taxon>
        <taxon>Beloniformes</taxon>
        <taxon>Adrianichthyidae</taxon>
        <taxon>Oryziinae</taxon>
        <taxon>Oryzias</taxon>
    </lineage>
</organism>
<dbReference type="PRINTS" id="PR00004">
    <property type="entry name" value="ANAPHYLATOXN"/>
</dbReference>
<dbReference type="PROSITE" id="PS01178">
    <property type="entry name" value="ANAPHYLATOXIN_2"/>
    <property type="match status" value="1"/>
</dbReference>
<dbReference type="Ensembl" id="ENSOMET00000032958.1">
    <property type="protein sequence ID" value="ENSOMEP00000013002.1"/>
    <property type="gene ID" value="ENSOMEG00000014447.1"/>
</dbReference>
<dbReference type="InterPro" id="IPR000020">
    <property type="entry name" value="Anaphylatoxin/fibulin"/>
</dbReference>
<dbReference type="GeneTree" id="ENSGT00940000177444"/>
<evidence type="ECO:0000259" key="4">
    <source>
        <dbReference type="PROSITE" id="PS01178"/>
    </source>
</evidence>
<accession>A0A3B3C7D1</accession>
<protein>
    <recommendedName>
        <fullName evidence="4">Anaphylatoxin-like domain-containing protein</fullName>
    </recommendedName>
</protein>
<sequence>MLQRRVNQDTSTYKEDLQRDCCLDGMKNSPVSYTCERRSEYIVDGQACVDAFLTCCKEMEKQQLEQKEESLHLARSKILHQQQ</sequence>
<dbReference type="SUPFAM" id="SSF47686">
    <property type="entry name" value="Anaphylotoxins (complement system)"/>
    <property type="match status" value="1"/>
</dbReference>
<keyword evidence="6" id="KW-1185">Reference proteome</keyword>
<reference evidence="5" key="1">
    <citation type="submission" date="2025-08" db="UniProtKB">
        <authorList>
            <consortium name="Ensembl"/>
        </authorList>
    </citation>
    <scope>IDENTIFICATION</scope>
</reference>
<dbReference type="GO" id="GO:0005576">
    <property type="term" value="C:extracellular region"/>
    <property type="evidence" value="ECO:0007669"/>
    <property type="project" value="UniProtKB-SubCell"/>
</dbReference>
<reference evidence="5" key="2">
    <citation type="submission" date="2025-09" db="UniProtKB">
        <authorList>
            <consortium name="Ensembl"/>
        </authorList>
    </citation>
    <scope>IDENTIFICATION</scope>
</reference>
<dbReference type="AlphaFoldDB" id="A0A3B3C7D1"/>
<dbReference type="Proteomes" id="UP000261560">
    <property type="component" value="Unplaced"/>
</dbReference>
<name>A0A3B3C7D1_ORYME</name>
<evidence type="ECO:0000256" key="1">
    <source>
        <dbReference type="ARBA" id="ARBA00004613"/>
    </source>
</evidence>
<dbReference type="Pfam" id="PF01821">
    <property type="entry name" value="ANATO"/>
    <property type="match status" value="1"/>
</dbReference>
<dbReference type="InterPro" id="IPR018081">
    <property type="entry name" value="Anaphylatoxin_comp_syst"/>
</dbReference>
<evidence type="ECO:0000256" key="2">
    <source>
        <dbReference type="ARBA" id="ARBA00022525"/>
    </source>
</evidence>
<dbReference type="Gene3D" id="1.20.91.20">
    <property type="entry name" value="Anaphylotoxins (complement system)"/>
    <property type="match status" value="1"/>
</dbReference>
<dbReference type="InterPro" id="IPR001840">
    <property type="entry name" value="Anaphylatoxn_comp_syst_dom"/>
</dbReference>
<evidence type="ECO:0000256" key="3">
    <source>
        <dbReference type="ARBA" id="ARBA00023157"/>
    </source>
</evidence>
<proteinExistence type="predicted"/>